<sequence length="179" mass="19513">MRQTAGVLLTATVLSALAPLAAHAEKPFPVRESIYTRHKYDRCPSRGAAEGGVTRRACLGVGSVEVFWTADDDSAAVWFGRRPLKESIDLGSFYEPDETIEWRLDKSTGRPVAAVVRYRVGQSVGALKESRVVIYRLEPAGASCVMAVIREPRASQKARDAVDADAASFRCGSSRRRDG</sequence>
<feature type="chain" id="PRO_5040953166" evidence="1">
    <location>
        <begin position="25"/>
        <end position="179"/>
    </location>
</feature>
<name>A0A9W6J3K1_9HYPH</name>
<accession>A0A9W6J3K1</accession>
<dbReference type="EMBL" id="BSFI01000008">
    <property type="protein sequence ID" value="GLK68699.1"/>
    <property type="molecule type" value="Genomic_DNA"/>
</dbReference>
<protein>
    <submittedName>
        <fullName evidence="2">Uncharacterized protein</fullName>
    </submittedName>
</protein>
<gene>
    <name evidence="2" type="ORF">GCM10008179_23370</name>
</gene>
<comment type="caution">
    <text evidence="2">The sequence shown here is derived from an EMBL/GenBank/DDBJ whole genome shotgun (WGS) entry which is preliminary data.</text>
</comment>
<organism evidence="2 3">
    <name type="scientific">Hansschlegelia plantiphila</name>
    <dbReference type="NCBI Taxonomy" id="374655"/>
    <lineage>
        <taxon>Bacteria</taxon>
        <taxon>Pseudomonadati</taxon>
        <taxon>Pseudomonadota</taxon>
        <taxon>Alphaproteobacteria</taxon>
        <taxon>Hyphomicrobiales</taxon>
        <taxon>Methylopilaceae</taxon>
        <taxon>Hansschlegelia</taxon>
    </lineage>
</organism>
<feature type="signal peptide" evidence="1">
    <location>
        <begin position="1"/>
        <end position="24"/>
    </location>
</feature>
<evidence type="ECO:0000256" key="1">
    <source>
        <dbReference type="SAM" id="SignalP"/>
    </source>
</evidence>
<dbReference type="Proteomes" id="UP001143372">
    <property type="component" value="Unassembled WGS sequence"/>
</dbReference>
<keyword evidence="3" id="KW-1185">Reference proteome</keyword>
<evidence type="ECO:0000313" key="3">
    <source>
        <dbReference type="Proteomes" id="UP001143372"/>
    </source>
</evidence>
<reference evidence="2" key="1">
    <citation type="journal article" date="2014" name="Int. J. Syst. Evol. Microbiol.">
        <title>Complete genome sequence of Corynebacterium casei LMG S-19264T (=DSM 44701T), isolated from a smear-ripened cheese.</title>
        <authorList>
            <consortium name="US DOE Joint Genome Institute (JGI-PGF)"/>
            <person name="Walter F."/>
            <person name="Albersmeier A."/>
            <person name="Kalinowski J."/>
            <person name="Ruckert C."/>
        </authorList>
    </citation>
    <scope>NUCLEOTIDE SEQUENCE</scope>
    <source>
        <strain evidence="2">VKM B-2347</strain>
    </source>
</reference>
<reference evidence="2" key="2">
    <citation type="submission" date="2023-01" db="EMBL/GenBank/DDBJ databases">
        <authorList>
            <person name="Sun Q."/>
            <person name="Evtushenko L."/>
        </authorList>
    </citation>
    <scope>NUCLEOTIDE SEQUENCE</scope>
    <source>
        <strain evidence="2">VKM B-2347</strain>
    </source>
</reference>
<dbReference type="AlphaFoldDB" id="A0A9W6J3K1"/>
<dbReference type="RefSeq" id="WP_271168923.1">
    <property type="nucleotide sequence ID" value="NZ_BSFI01000008.1"/>
</dbReference>
<keyword evidence="1" id="KW-0732">Signal</keyword>
<evidence type="ECO:0000313" key="2">
    <source>
        <dbReference type="EMBL" id="GLK68699.1"/>
    </source>
</evidence>
<proteinExistence type="predicted"/>